<proteinExistence type="predicted"/>
<evidence type="ECO:0000313" key="2">
    <source>
        <dbReference type="Proteomes" id="UP001483337"/>
    </source>
</evidence>
<dbReference type="RefSeq" id="WP_353933262.1">
    <property type="nucleotide sequence ID" value="NZ_CP150887.1"/>
</dbReference>
<evidence type="ECO:0000313" key="1">
    <source>
        <dbReference type="EMBL" id="WZB90364.1"/>
    </source>
</evidence>
<dbReference type="Proteomes" id="UP001483337">
    <property type="component" value="Plasmid unnamed"/>
</dbReference>
<sequence>MAGRNVYLYVTEDLINSLGTSKESTCQDFIQTVKNTLGINSICKKASDSNKRWRHQRQGYPPYIGYLALFVLAAGTEGDFSPNAYYPRLRELLGEKPTSGQYPDFDEMQTLWKDLEKWANVDKSSELGIFKANITGRWVHVGIPIAQTLLTEKELKALPIIFAEAGLETISLPSERHIASLLVRYGRSYLRRRTLQLLEKTNEGNELCQALIERIVDELCTWDGSTELQSEGRKQIYGVLRLCCKLDLTAKRANFTLRCTTKYDFPEEGLILNFNNNFYSCDEYGNGWSSPILNSRNFDASMLDWRDGYRMESTDNKWCFKLPNSPIRVFVEGRSLGLPGIVEVGRLPKGSPFYLAVHQECCTLLEKWGTSSCEGFEKLHIVKGLPTGWHLFKVTAAHSDEIVKNEYPILSFSTSIRLDLEGGLRLGKGNWFFRFAPPKLVLQCSDGIAKLYCNGRLLEDSSGQGIYELPPDIPADTNIKIEARNGENVIKYLSLLLVEDFPLVTSIKTPYIDSFGLVTTTKDEQSPKVMGALVRGVDCPVFNFNTLLPIQGKQRIVFVGKEPGEVAIYPEESIPIDWYPVWAIAKGSLFDRAMFCGTSLKECDPKLSKLSPCKDRKKLDSWKKILLDNHKRTLPPLGDIRLKKLWVEFQKEAKRV</sequence>
<keyword evidence="1" id="KW-0614">Plasmid</keyword>
<gene>
    <name evidence="1" type="ORF">WJM97_23215</name>
</gene>
<organism evidence="1 2">
    <name type="scientific">Okeanomitos corallinicola TIOX110</name>
    <dbReference type="NCBI Taxonomy" id="3133117"/>
    <lineage>
        <taxon>Bacteria</taxon>
        <taxon>Bacillati</taxon>
        <taxon>Cyanobacteriota</taxon>
        <taxon>Cyanophyceae</taxon>
        <taxon>Nostocales</taxon>
        <taxon>Aphanizomenonaceae</taxon>
        <taxon>Okeanomitos</taxon>
    </lineage>
</organism>
<protein>
    <submittedName>
        <fullName evidence="1">Uncharacterized protein</fullName>
    </submittedName>
</protein>
<dbReference type="EMBL" id="CP150887">
    <property type="protein sequence ID" value="WZB90364.1"/>
    <property type="molecule type" value="Genomic_DNA"/>
</dbReference>
<keyword evidence="2" id="KW-1185">Reference proteome</keyword>
<geneLocation type="plasmid" evidence="1 2">
    <name>unnamed</name>
</geneLocation>
<name>A0ABZ2UY51_9CYAN</name>
<reference evidence="1 2" key="1">
    <citation type="submission" date="2024-04" db="EMBL/GenBank/DDBJ databases">
        <title>Okeanomitos corallinicola gen. &amp; sp. nov. (Nostocales, Cyanobacteria), a new toxic marine heterocyst-forming cyanobacterium from a coral reef.</title>
        <authorList>
            <person name="Li H."/>
            <person name="Li R."/>
            <person name="Kang J."/>
            <person name="Hii K.S."/>
            <person name="Mohamed H.F."/>
            <person name="Xu X."/>
            <person name="Luo Z."/>
        </authorList>
    </citation>
    <scope>NUCLEOTIDE SEQUENCE [LARGE SCALE GENOMIC DNA]</scope>
    <source>
        <strain evidence="1 2">TIOX110</strain>
        <plasmid evidence="1 2">unnamed</plasmid>
    </source>
</reference>
<accession>A0ABZ2UY51</accession>